<organism evidence="2">
    <name type="scientific">marine sediment metagenome</name>
    <dbReference type="NCBI Taxonomy" id="412755"/>
    <lineage>
        <taxon>unclassified sequences</taxon>
        <taxon>metagenomes</taxon>
        <taxon>ecological metagenomes</taxon>
    </lineage>
</organism>
<name>A0A0F9BWU1_9ZZZZ</name>
<proteinExistence type="predicted"/>
<sequence>FVDELDDTDRGEQGFGSSDKKDK</sequence>
<protein>
    <recommendedName>
        <fullName evidence="3">dUTPase-like domain-containing protein</fullName>
    </recommendedName>
</protein>
<feature type="compositionally biased region" description="Basic and acidic residues" evidence="1">
    <location>
        <begin position="8"/>
        <end position="23"/>
    </location>
</feature>
<feature type="non-terminal residue" evidence="2">
    <location>
        <position position="1"/>
    </location>
</feature>
<dbReference type="EMBL" id="LAZR01049764">
    <property type="protein sequence ID" value="KKK88881.1"/>
    <property type="molecule type" value="Genomic_DNA"/>
</dbReference>
<reference evidence="2" key="1">
    <citation type="journal article" date="2015" name="Nature">
        <title>Complex archaea that bridge the gap between prokaryotes and eukaryotes.</title>
        <authorList>
            <person name="Spang A."/>
            <person name="Saw J.H."/>
            <person name="Jorgensen S.L."/>
            <person name="Zaremba-Niedzwiedzka K."/>
            <person name="Martijn J."/>
            <person name="Lind A.E."/>
            <person name="van Eijk R."/>
            <person name="Schleper C."/>
            <person name="Guy L."/>
            <person name="Ettema T.J."/>
        </authorList>
    </citation>
    <scope>NUCLEOTIDE SEQUENCE</scope>
</reference>
<evidence type="ECO:0000256" key="1">
    <source>
        <dbReference type="SAM" id="MobiDB-lite"/>
    </source>
</evidence>
<comment type="caution">
    <text evidence="2">The sequence shown here is derived from an EMBL/GenBank/DDBJ whole genome shotgun (WGS) entry which is preliminary data.</text>
</comment>
<evidence type="ECO:0000313" key="2">
    <source>
        <dbReference type="EMBL" id="KKK88881.1"/>
    </source>
</evidence>
<evidence type="ECO:0008006" key="3">
    <source>
        <dbReference type="Google" id="ProtNLM"/>
    </source>
</evidence>
<dbReference type="AlphaFoldDB" id="A0A0F9BWU1"/>
<feature type="region of interest" description="Disordered" evidence="1">
    <location>
        <begin position="1"/>
        <end position="23"/>
    </location>
</feature>
<gene>
    <name evidence="2" type="ORF">LCGC14_2738710</name>
</gene>
<accession>A0A0F9BWU1</accession>